<sequence>MLVLLPFQSCSCSNTSPCHVAIETGLHGSLCGMLKLMCRNRRDIASAQRQTDATHFRKRRDAHTRARSSPLMPRLVRRGDYCA</sequence>
<comment type="caution">
    <text evidence="2">The sequence shown here is derived from an EMBL/GenBank/DDBJ whole genome shotgun (WGS) entry which is preliminary data.</text>
</comment>
<name>A0A071MGC5_9BURK</name>
<accession>A0A071MGC5</accession>
<proteinExistence type="predicted"/>
<evidence type="ECO:0000256" key="1">
    <source>
        <dbReference type="SAM" id="MobiDB-lite"/>
    </source>
</evidence>
<evidence type="ECO:0000313" key="2">
    <source>
        <dbReference type="EMBL" id="KEA59738.1"/>
    </source>
</evidence>
<feature type="compositionally biased region" description="Basic residues" evidence="1">
    <location>
        <begin position="56"/>
        <end position="66"/>
    </location>
</feature>
<organism evidence="2">
    <name type="scientific">Burkholderia cenocepacia</name>
    <dbReference type="NCBI Taxonomy" id="95486"/>
    <lineage>
        <taxon>Bacteria</taxon>
        <taxon>Pseudomonadati</taxon>
        <taxon>Pseudomonadota</taxon>
        <taxon>Betaproteobacteria</taxon>
        <taxon>Burkholderiales</taxon>
        <taxon>Burkholderiaceae</taxon>
        <taxon>Burkholderia</taxon>
        <taxon>Burkholderia cepacia complex</taxon>
    </lineage>
</organism>
<gene>
    <name evidence="2" type="ORF">DT99_08995</name>
</gene>
<protein>
    <submittedName>
        <fullName evidence="2">Uncharacterized protein</fullName>
    </submittedName>
</protein>
<feature type="region of interest" description="Disordered" evidence="1">
    <location>
        <begin position="49"/>
        <end position="70"/>
    </location>
</feature>
<dbReference type="AlphaFoldDB" id="A0A071MGC5"/>
<reference evidence="2" key="1">
    <citation type="submission" date="2014-04" db="EMBL/GenBank/DDBJ databases">
        <title>In planta biocontrol of soil-borne Fusarium wilt of banana through a plant endophytic bacterium, Burkholderia cenocepacia 869T2.</title>
        <authorList>
            <person name="Ho Y.-N."/>
            <person name="Chiang H.-M."/>
            <person name="Chao C.-P."/>
            <person name="Su C.-C."/>
            <person name="Hsu H.-F."/>
            <person name="Guo C.-T."/>
            <person name="Hsieh J.-L."/>
            <person name="Huang C.-C."/>
        </authorList>
    </citation>
    <scope>NUCLEOTIDE SEQUENCE [LARGE SCALE GENOMIC DNA]</scope>
    <source>
        <strain evidence="2">869T2</strain>
    </source>
</reference>
<dbReference type="EMBL" id="JJOA01000008">
    <property type="protein sequence ID" value="KEA59738.1"/>
    <property type="molecule type" value="Genomic_DNA"/>
</dbReference>